<keyword evidence="3" id="KW-1185">Reference proteome</keyword>
<feature type="compositionally biased region" description="Low complexity" evidence="1">
    <location>
        <begin position="55"/>
        <end position="69"/>
    </location>
</feature>
<proteinExistence type="predicted"/>
<protein>
    <submittedName>
        <fullName evidence="2">Uncharacterized protein</fullName>
    </submittedName>
</protein>
<reference evidence="2 3" key="1">
    <citation type="submission" date="2020-08" db="EMBL/GenBank/DDBJ databases">
        <title>Genomic Encyclopedia of Type Strains, Phase IV (KMG-IV): sequencing the most valuable type-strain genomes for metagenomic binning, comparative biology and taxonomic classification.</title>
        <authorList>
            <person name="Goeker M."/>
        </authorList>
    </citation>
    <scope>NUCLEOTIDE SEQUENCE [LARGE SCALE GENOMIC DNA]</scope>
    <source>
        <strain evidence="2 3">DSM 29781</strain>
    </source>
</reference>
<evidence type="ECO:0000256" key="1">
    <source>
        <dbReference type="SAM" id="MobiDB-lite"/>
    </source>
</evidence>
<gene>
    <name evidence="2" type="ORF">HNQ70_000067</name>
</gene>
<accession>A0A7W8HF06</accession>
<name>A0A7W8HF06_9BURK</name>
<sequence>MKILRPTIVQETTMRKHHGPITPNDISGPVTPNGPVTPLGPVTPSGPINPTFISGPVTPGVGGPVTPDN</sequence>
<organism evidence="2 3">
    <name type="scientific">Quisquiliibacterium transsilvanicum</name>
    <dbReference type="NCBI Taxonomy" id="1549638"/>
    <lineage>
        <taxon>Bacteria</taxon>
        <taxon>Pseudomonadati</taxon>
        <taxon>Pseudomonadota</taxon>
        <taxon>Betaproteobacteria</taxon>
        <taxon>Burkholderiales</taxon>
        <taxon>Burkholderiaceae</taxon>
        <taxon>Quisquiliibacterium</taxon>
    </lineage>
</organism>
<dbReference type="RefSeq" id="WP_183964330.1">
    <property type="nucleotide sequence ID" value="NZ_BAABEW010000003.1"/>
</dbReference>
<dbReference type="Proteomes" id="UP000532440">
    <property type="component" value="Unassembled WGS sequence"/>
</dbReference>
<evidence type="ECO:0000313" key="3">
    <source>
        <dbReference type="Proteomes" id="UP000532440"/>
    </source>
</evidence>
<dbReference type="AlphaFoldDB" id="A0A7W8HF06"/>
<dbReference type="EMBL" id="JACHGB010000001">
    <property type="protein sequence ID" value="MBB5270083.1"/>
    <property type="molecule type" value="Genomic_DNA"/>
</dbReference>
<comment type="caution">
    <text evidence="2">The sequence shown here is derived from an EMBL/GenBank/DDBJ whole genome shotgun (WGS) entry which is preliminary data.</text>
</comment>
<evidence type="ECO:0000313" key="2">
    <source>
        <dbReference type="EMBL" id="MBB5270083.1"/>
    </source>
</evidence>
<feature type="region of interest" description="Disordered" evidence="1">
    <location>
        <begin position="13"/>
        <end position="69"/>
    </location>
</feature>